<dbReference type="Proteomes" id="UP000197666">
    <property type="component" value="Unassembled WGS sequence"/>
</dbReference>
<feature type="region of interest" description="Disordered" evidence="1">
    <location>
        <begin position="1"/>
        <end position="24"/>
    </location>
</feature>
<proteinExistence type="predicted"/>
<name>A0A505I6G7_ASPNG</name>
<keyword evidence="2" id="KW-0472">Membrane</keyword>
<evidence type="ECO:0000313" key="3">
    <source>
        <dbReference type="EMBL" id="TPR08876.1"/>
    </source>
</evidence>
<keyword evidence="2" id="KW-0812">Transmembrane</keyword>
<dbReference type="EMBL" id="NKJJ02000003">
    <property type="protein sequence ID" value="TPR08876.1"/>
    <property type="molecule type" value="Genomic_DNA"/>
</dbReference>
<keyword evidence="2" id="KW-1133">Transmembrane helix</keyword>
<reference evidence="4" key="1">
    <citation type="submission" date="2018-10" db="EMBL/GenBank/DDBJ databases">
        <title>FDA dAtabase for Regulatory Grade micrObial Sequences (FDA-ARGOS): Supporting development and validation of Infectious Disease Dx tests.</title>
        <authorList>
            <person name="Kerrigan L."/>
            <person name="Tallon L."/>
            <person name="Sadzewicz L."/>
            <person name="Sengamalay N."/>
            <person name="Ott S."/>
            <person name="Godinez A."/>
            <person name="Nagaraj S."/>
            <person name="Vavikolanu K."/>
            <person name="Nadendla S."/>
            <person name="George J."/>
            <person name="Sichtig H."/>
        </authorList>
    </citation>
    <scope>NUCLEOTIDE SEQUENCE [LARGE SCALE GENOMIC DNA]</scope>
    <source>
        <strain evidence="4">FDAARGOS_311</strain>
    </source>
</reference>
<dbReference type="PANTHER" id="PTHR38694">
    <property type="entry name" value="CONSERVED EXPRESSED PROTEIN"/>
    <property type="match status" value="1"/>
</dbReference>
<sequence length="640" mass="70374">MSRRDPTKPAEPVAYSSKTSGNDIFAADRTTTEISGPTDSHVLSKVDQDDKGLAQKAGQTDTVTDLGWNQHADELDEQLVSGISNEDLWMLIRRFNKQIYYVKAVPDSPLQRLDLNRAEDEQFSPDKLRATLERFYTTIVVSLTSFVNHIARLRSWRERQRTAAFCAVYFAAWALDLLAPTIFTLLIVLVISPDSRSYLFPPAPIALVDKDTGGVQKPKAGVLGSHDSITGAPENMKGEAAEQEASNLFTSVASVAVGSVAGKHDQGTPDDAPMEENVPDAMELATSAADAQTAAHGEAPDDAHDKTRQPMRDTVYNAANKSMRVLSDIIDTWERFGNALSPTPPFSIVTPYVRLTAVLSVGFLVSLLTSSYVFVKMITFGTGFAFFGDPIIWRAVTYLNREYPRWEKLLELQNSLLKGIPTNAQLTLTLLRIGEANEEEINQAIAPSPQPVVEEHEVHPKPPKKGFMNRMIGFFRGTTATGIQSKLAVDRARAAAGSKHAKPRVGVLRSKGKVTLPSGPIQFDGRYKGKRGVVVLDQSQKPPLLYFTTDQTVQLDQPSLEHRPKGTVLFKMPVTDILEMRKIGGLGWKGKLVTGWAVGSSKEVVDGMVLTGKLPEQKYQLTAMKTRNQLFNRLVAIDGQ</sequence>
<accession>A0A505I6G7</accession>
<dbReference type="VEuPathDB" id="FungiDB:M747DRAFT_260375"/>
<feature type="transmembrane region" description="Helical" evidence="2">
    <location>
        <begin position="162"/>
        <end position="191"/>
    </location>
</feature>
<dbReference type="InterPro" id="IPR021709">
    <property type="entry name" value="DUF3292"/>
</dbReference>
<organism evidence="3 4">
    <name type="scientific">Aspergillus niger</name>
    <dbReference type="NCBI Taxonomy" id="5061"/>
    <lineage>
        <taxon>Eukaryota</taxon>
        <taxon>Fungi</taxon>
        <taxon>Dikarya</taxon>
        <taxon>Ascomycota</taxon>
        <taxon>Pezizomycotina</taxon>
        <taxon>Eurotiomycetes</taxon>
        <taxon>Eurotiomycetidae</taxon>
        <taxon>Eurotiales</taxon>
        <taxon>Aspergillaceae</taxon>
        <taxon>Aspergillus</taxon>
        <taxon>Aspergillus subgen. Circumdati</taxon>
    </lineage>
</organism>
<protein>
    <submittedName>
        <fullName evidence="3">Uncharacterized protein</fullName>
    </submittedName>
</protein>
<feature type="region of interest" description="Disordered" evidence="1">
    <location>
        <begin position="218"/>
        <end position="243"/>
    </location>
</feature>
<dbReference type="VEuPathDB" id="FungiDB:An02g08740"/>
<evidence type="ECO:0000256" key="2">
    <source>
        <dbReference type="SAM" id="Phobius"/>
    </source>
</evidence>
<evidence type="ECO:0000256" key="1">
    <source>
        <dbReference type="SAM" id="MobiDB-lite"/>
    </source>
</evidence>
<evidence type="ECO:0000313" key="4">
    <source>
        <dbReference type="Proteomes" id="UP000197666"/>
    </source>
</evidence>
<gene>
    <name evidence="3" type="ORF">CAN33_006375</name>
</gene>
<dbReference type="VEuPathDB" id="FungiDB:ATCC64974_55530"/>
<feature type="region of interest" description="Disordered" evidence="1">
    <location>
        <begin position="287"/>
        <end position="309"/>
    </location>
</feature>
<dbReference type="VEuPathDB" id="FungiDB:ASPNIDRAFT2_1088171"/>
<dbReference type="AlphaFoldDB" id="A0A505I6G7"/>
<dbReference type="PANTHER" id="PTHR38694:SF1">
    <property type="entry name" value="PEROXIN DOMAIN-CONTAINING PROTEIN"/>
    <property type="match status" value="1"/>
</dbReference>
<dbReference type="Pfam" id="PF11696">
    <property type="entry name" value="DUF3292"/>
    <property type="match status" value="1"/>
</dbReference>
<comment type="caution">
    <text evidence="3">The sequence shown here is derived from an EMBL/GenBank/DDBJ whole genome shotgun (WGS) entry which is preliminary data.</text>
</comment>
<feature type="compositionally biased region" description="Basic and acidic residues" evidence="1">
    <location>
        <begin position="298"/>
        <end position="309"/>
    </location>
</feature>